<evidence type="ECO:0000256" key="10">
    <source>
        <dbReference type="ARBA" id="ARBA00023186"/>
    </source>
</evidence>
<evidence type="ECO:0000259" key="16">
    <source>
        <dbReference type="Pfam" id="PF14849"/>
    </source>
</evidence>
<dbReference type="NCBIfam" id="TIGR03592">
    <property type="entry name" value="yidC_oxa1_cterm"/>
    <property type="match status" value="1"/>
</dbReference>
<sequence>MQKERNFDFNQLIGFVLIAILFGVYFWMTKPSEEELARQKQELLAKEATEKNKGTQKDIAQFPTDSLATQQVVKEENVTFENEHVKIQVNGRGGQIGLVQLKEHLAFDSLKGVDAQPLYLVKDGNSQFNLSFKDINGKTINTKELIFSPKQEQKGSTKVLTMTAQIGAGQLHYIYSFDDKYGLDFQIRSQGLHRVTHDKNIALNWNLDAFSLEKGKDQEHYWSHTYFKLSGKNSVEYELFGADKWEEKESIDWIAFKQQFFASILSFDGGLKNTNGGSINYEIGKSKYNKGFNFSAPIEIKSGEINQHLSWDFVPLDFNNLKKYNDKGFEKIVSYGWGFLGWLNKYFFLFIFQSLAKIVPYGWAIFLMTIVVKLVLSPIMYKQYRQSAMMKVLRPELNELNEKFKDPKDAMKKQQATMEIYRKAGVNPLAGCLPALLQIPIFYALFRFFPNVIDLRGEPFWFAEDLTAFDSVIQIPASIPFLNGHLSIFALLYIVAMMVYFKVSGSMDNFNNMPQQEGMPNMQFMKYMMYIMPIFFFVFLNNYASGLSWYYLVSNVINIFIVLYIKNVMIKEDKIHAMIQENKAKPMKTSKFSQRMQEMMKKAQEMQAEQERMKKNNKR</sequence>
<dbReference type="STRING" id="865938.Weevi_0581"/>
<evidence type="ECO:0000256" key="13">
    <source>
        <dbReference type="HAMAP-Rule" id="MF_01810"/>
    </source>
</evidence>
<dbReference type="GO" id="GO:0032977">
    <property type="term" value="F:membrane insertase activity"/>
    <property type="evidence" value="ECO:0007669"/>
    <property type="project" value="InterPro"/>
</dbReference>
<dbReference type="OrthoDB" id="9780552at2"/>
<dbReference type="KEGG" id="wvi:Weevi_0581"/>
<feature type="domain" description="Membrane insertase YidC/Oxa/ALB C-terminal" evidence="15">
    <location>
        <begin position="361"/>
        <end position="566"/>
    </location>
</feature>
<keyword evidence="18" id="KW-1185">Reference proteome</keyword>
<feature type="coiled-coil region" evidence="14">
    <location>
        <begin position="589"/>
        <end position="619"/>
    </location>
</feature>
<evidence type="ECO:0000256" key="11">
    <source>
        <dbReference type="ARBA" id="ARBA00033245"/>
    </source>
</evidence>
<dbReference type="InterPro" id="IPR028053">
    <property type="entry name" value="Membr_insert_YidC_N"/>
</dbReference>
<dbReference type="CDD" id="cd19961">
    <property type="entry name" value="EcYidC-like_peri"/>
    <property type="match status" value="1"/>
</dbReference>
<reference evidence="17 18" key="1">
    <citation type="journal article" date="2011" name="Stand. Genomic Sci.">
        <title>Complete genome sequence of Weeksella virosa type strain (9751).</title>
        <authorList>
            <person name="Lang E."/>
            <person name="Teshima H."/>
            <person name="Lucas S."/>
            <person name="Lapidus A."/>
            <person name="Hammon N."/>
            <person name="Deshpande S."/>
            <person name="Nolan M."/>
            <person name="Cheng J.F."/>
            <person name="Pitluck S."/>
            <person name="Liolios K."/>
            <person name="Pagani I."/>
            <person name="Mikhailova N."/>
            <person name="Ivanova N."/>
            <person name="Mavromatis K."/>
            <person name="Pati A."/>
            <person name="Tapia R."/>
            <person name="Han C."/>
            <person name="Goodwin L."/>
            <person name="Chen A."/>
            <person name="Palaniappan K."/>
            <person name="Land M."/>
            <person name="Hauser L."/>
            <person name="Chang Y.J."/>
            <person name="Jeffries C.D."/>
            <person name="Brambilla E.M."/>
            <person name="Kopitz M."/>
            <person name="Rohde M."/>
            <person name="Goker M."/>
            <person name="Tindall B.J."/>
            <person name="Detter J.C."/>
            <person name="Woyke T."/>
            <person name="Bristow J."/>
            <person name="Eisen J.A."/>
            <person name="Markowitz V."/>
            <person name="Hugenholtz P."/>
            <person name="Klenk H.P."/>
            <person name="Kyrpides N.C."/>
        </authorList>
    </citation>
    <scope>NUCLEOTIDE SEQUENCE [LARGE SCALE GENOMIC DNA]</scope>
    <source>
        <strain evidence="18">ATCC 43766 / DSM 16922 / JCM 21250 / NBRC 16016 / NCTC 11634 / CL345/78</strain>
    </source>
</reference>
<keyword evidence="14" id="KW-0175">Coiled coil</keyword>
<protein>
    <recommendedName>
        <fullName evidence="3 13">Membrane protein insertase YidC</fullName>
    </recommendedName>
    <alternativeName>
        <fullName evidence="12 13">Foldase YidC</fullName>
    </alternativeName>
    <alternativeName>
        <fullName evidence="11 13">Membrane integrase YidC</fullName>
    </alternativeName>
    <alternativeName>
        <fullName evidence="13">Membrane protein YidC</fullName>
    </alternativeName>
</protein>
<feature type="transmembrane region" description="Helical" evidence="13">
    <location>
        <begin position="486"/>
        <end position="503"/>
    </location>
</feature>
<dbReference type="GO" id="GO:0051205">
    <property type="term" value="P:protein insertion into membrane"/>
    <property type="evidence" value="ECO:0007669"/>
    <property type="project" value="TreeGrafter"/>
</dbReference>
<feature type="transmembrane region" description="Helical" evidence="13">
    <location>
        <begin position="524"/>
        <end position="543"/>
    </location>
</feature>
<dbReference type="PRINTS" id="PR00701">
    <property type="entry name" value="60KDINNERMP"/>
</dbReference>
<dbReference type="InterPro" id="IPR047196">
    <property type="entry name" value="YidC_ALB_C"/>
</dbReference>
<dbReference type="eggNOG" id="COG0706">
    <property type="taxonomic scope" value="Bacteria"/>
</dbReference>
<evidence type="ECO:0000256" key="8">
    <source>
        <dbReference type="ARBA" id="ARBA00022989"/>
    </source>
</evidence>
<keyword evidence="4 13" id="KW-0813">Transport</keyword>
<evidence type="ECO:0000313" key="17">
    <source>
        <dbReference type="EMBL" id="ADX67300.1"/>
    </source>
</evidence>
<organism evidence="17 18">
    <name type="scientific">Weeksella virosa (strain ATCC 43766 / DSM 16922 / JCM 21250 / CCUG 30538 / CDC 9751 / IAM 14551 / NBRC 16016 / NCTC 11634 / CL345/78)</name>
    <dbReference type="NCBI Taxonomy" id="865938"/>
    <lineage>
        <taxon>Bacteria</taxon>
        <taxon>Pseudomonadati</taxon>
        <taxon>Bacteroidota</taxon>
        <taxon>Flavobacteriia</taxon>
        <taxon>Flavobacteriales</taxon>
        <taxon>Weeksellaceae</taxon>
        <taxon>Weeksella</taxon>
    </lineage>
</organism>
<evidence type="ECO:0000256" key="9">
    <source>
        <dbReference type="ARBA" id="ARBA00023136"/>
    </source>
</evidence>
<keyword evidence="7 13" id="KW-0653">Protein transport</keyword>
<dbReference type="NCBIfam" id="NF002356">
    <property type="entry name" value="PRK01318.2-3"/>
    <property type="match status" value="1"/>
</dbReference>
<keyword evidence="6 13" id="KW-0812">Transmembrane</keyword>
<dbReference type="GO" id="GO:0015031">
    <property type="term" value="P:protein transport"/>
    <property type="evidence" value="ECO:0007669"/>
    <property type="project" value="UniProtKB-KW"/>
</dbReference>
<evidence type="ECO:0000256" key="6">
    <source>
        <dbReference type="ARBA" id="ARBA00022692"/>
    </source>
</evidence>
<dbReference type="Gene3D" id="2.70.98.90">
    <property type="match status" value="1"/>
</dbReference>
<evidence type="ECO:0000313" key="18">
    <source>
        <dbReference type="Proteomes" id="UP000008641"/>
    </source>
</evidence>
<evidence type="ECO:0000256" key="4">
    <source>
        <dbReference type="ARBA" id="ARBA00022448"/>
    </source>
</evidence>
<dbReference type="Pfam" id="PF14849">
    <property type="entry name" value="YidC_periplas"/>
    <property type="match status" value="1"/>
</dbReference>
<evidence type="ECO:0000256" key="5">
    <source>
        <dbReference type="ARBA" id="ARBA00022475"/>
    </source>
</evidence>
<comment type="subunit">
    <text evidence="13">Interacts with the Sec translocase complex via SecD. Specifically interacts with transmembrane segments of nascent integral membrane proteins during membrane integration.</text>
</comment>
<feature type="transmembrane region" description="Helical" evidence="13">
    <location>
        <begin position="12"/>
        <end position="28"/>
    </location>
</feature>
<dbReference type="PANTHER" id="PTHR12428">
    <property type="entry name" value="OXA1"/>
    <property type="match status" value="1"/>
</dbReference>
<feature type="transmembrane region" description="Helical" evidence="13">
    <location>
        <begin position="358"/>
        <end position="381"/>
    </location>
</feature>
<comment type="subcellular location">
    <subcellularLocation>
        <location evidence="1 13">Cell inner membrane</location>
        <topology evidence="1 13">Multi-pass membrane protein</topology>
    </subcellularLocation>
</comment>
<evidence type="ECO:0000256" key="3">
    <source>
        <dbReference type="ARBA" id="ARBA00015325"/>
    </source>
</evidence>
<gene>
    <name evidence="13" type="primary">yidC</name>
    <name evidence="17" type="ordered locus">Weevi_0581</name>
</gene>
<comment type="similarity">
    <text evidence="2 13">Belongs to the OXA1/ALB3/YidC family. Type 1 subfamily.</text>
</comment>
<keyword evidence="10 13" id="KW-0143">Chaperone</keyword>
<dbReference type="InterPro" id="IPR038221">
    <property type="entry name" value="YidC_periplasmic_sf"/>
</dbReference>
<feature type="transmembrane region" description="Helical" evidence="13">
    <location>
        <begin position="426"/>
        <end position="446"/>
    </location>
</feature>
<dbReference type="EMBL" id="CP002455">
    <property type="protein sequence ID" value="ADX67300.1"/>
    <property type="molecule type" value="Genomic_DNA"/>
</dbReference>
<dbReference type="InterPro" id="IPR001708">
    <property type="entry name" value="YidC/ALB3/OXA1/COX18"/>
</dbReference>
<feature type="domain" description="Membrane insertase YidC N-terminal" evidence="16">
    <location>
        <begin position="78"/>
        <end position="348"/>
    </location>
</feature>
<proteinExistence type="inferred from homology"/>
<dbReference type="InterPro" id="IPR028055">
    <property type="entry name" value="YidC/Oxa/ALB_C"/>
</dbReference>
<evidence type="ECO:0000256" key="12">
    <source>
        <dbReference type="ARBA" id="ARBA00033342"/>
    </source>
</evidence>
<evidence type="ECO:0000256" key="2">
    <source>
        <dbReference type="ARBA" id="ARBA00010527"/>
    </source>
</evidence>
<keyword evidence="5 13" id="KW-1003">Cell membrane</keyword>
<evidence type="ECO:0000259" key="15">
    <source>
        <dbReference type="Pfam" id="PF02096"/>
    </source>
</evidence>
<dbReference type="GO" id="GO:0005886">
    <property type="term" value="C:plasma membrane"/>
    <property type="evidence" value="ECO:0007669"/>
    <property type="project" value="UniProtKB-SubCell"/>
</dbReference>
<reference evidence="18" key="2">
    <citation type="journal article" date="2011" name="Stand. Genomic Sci.">
        <title>Complete genome sequence of Weeksella virosa type strain (9751T).</title>
        <authorList>
            <person name="Lang E."/>
            <person name="Teshima H."/>
            <person name="Lucas S."/>
            <person name="Lapidus A."/>
            <person name="Hammon N."/>
            <person name="Deshpande S."/>
            <person name="Nolan M."/>
            <person name="Cheng J."/>
            <person name="Pitluck S."/>
            <person name="Liolios K."/>
            <person name="Pagani I."/>
            <person name="Mikhailova N."/>
            <person name="Ivanova N."/>
            <person name="Mavromatis K."/>
            <person name="Pati A."/>
            <person name="Tapia R."/>
            <person name="Han C."/>
            <person name="Goodwin L."/>
            <person name="Chen A."/>
            <person name="Palaniappan K."/>
            <person name="Land M."/>
            <person name="Hauser L."/>
            <person name="Chang Y."/>
            <person name="Jeffries C."/>
            <person name="Brambilla E."/>
            <person name="Kopitz M."/>
            <person name="Rohde M."/>
            <person name="Goker M."/>
            <person name="Tindall B."/>
            <person name="Detter J."/>
            <person name="Woyke T."/>
            <person name="Bristow J."/>
            <person name="Eisen J."/>
            <person name="Markowitz V."/>
            <person name="Hugenholtz P."/>
            <person name="Klenk H."/>
            <person name="Kyrpides N."/>
        </authorList>
    </citation>
    <scope>NUCLEOTIDE SEQUENCE [LARGE SCALE GENOMIC DNA]</scope>
    <source>
        <strain evidence="18">ATCC 43766 / DSM 16922 / JCM 21250 / NBRC 16016 / NCTC 11634 / CL345/78</strain>
    </source>
</reference>
<name>F0NZP1_WEEVC</name>
<keyword evidence="8 13" id="KW-1133">Transmembrane helix</keyword>
<dbReference type="InterPro" id="IPR019998">
    <property type="entry name" value="Membr_insert_YidC"/>
</dbReference>
<dbReference type="Pfam" id="PF02096">
    <property type="entry name" value="60KD_IMP"/>
    <property type="match status" value="1"/>
</dbReference>
<evidence type="ECO:0000256" key="7">
    <source>
        <dbReference type="ARBA" id="ARBA00022927"/>
    </source>
</evidence>
<accession>F0NZP1</accession>
<dbReference type="HAMAP" id="MF_01810">
    <property type="entry name" value="YidC_type1"/>
    <property type="match status" value="1"/>
</dbReference>
<dbReference type="RefSeq" id="WP_013597692.1">
    <property type="nucleotide sequence ID" value="NC_015144.1"/>
</dbReference>
<dbReference type="PANTHER" id="PTHR12428:SF65">
    <property type="entry name" value="CYTOCHROME C OXIDASE ASSEMBLY PROTEIN COX18, MITOCHONDRIAL"/>
    <property type="match status" value="1"/>
</dbReference>
<dbReference type="HOGENOM" id="CLU_016535_2_0_10"/>
<dbReference type="Proteomes" id="UP000008641">
    <property type="component" value="Chromosome"/>
</dbReference>
<evidence type="ECO:0000256" key="1">
    <source>
        <dbReference type="ARBA" id="ARBA00004429"/>
    </source>
</evidence>
<feature type="transmembrane region" description="Helical" evidence="13">
    <location>
        <begin position="549"/>
        <end position="565"/>
    </location>
</feature>
<dbReference type="AlphaFoldDB" id="F0NZP1"/>
<keyword evidence="9 13" id="KW-0472">Membrane</keyword>
<keyword evidence="13" id="KW-0997">Cell inner membrane</keyword>
<comment type="function">
    <text evidence="13">Required for the insertion and/or proper folding and/or complex formation of integral membrane proteins into the membrane. Involved in integration of membrane proteins that insert both dependently and independently of the Sec translocase complex, as well as at least some lipoproteins. Aids folding of multispanning membrane proteins.</text>
</comment>
<evidence type="ECO:0000256" key="14">
    <source>
        <dbReference type="SAM" id="Coils"/>
    </source>
</evidence>
<dbReference type="CDD" id="cd20070">
    <property type="entry name" value="5TM_YidC_Alb3"/>
    <property type="match status" value="1"/>
</dbReference>